<protein>
    <recommendedName>
        <fullName evidence="3">Glucose-methanol-choline oxidoreductase N-terminal domain-containing protein</fullName>
    </recommendedName>
</protein>
<dbReference type="Gene3D" id="3.50.50.60">
    <property type="entry name" value="FAD/NAD(P)-binding domain"/>
    <property type="match status" value="1"/>
</dbReference>
<dbReference type="OrthoDB" id="269227at2759"/>
<dbReference type="PANTHER" id="PTHR45968:SF3">
    <property type="entry name" value="OS04G0573100 PROTEIN"/>
    <property type="match status" value="1"/>
</dbReference>
<keyword evidence="2" id="KW-1185">Reference proteome</keyword>
<reference evidence="1" key="1">
    <citation type="submission" date="2017-07" db="EMBL/GenBank/DDBJ databases">
        <title>Taro Niue Genome Assembly and Annotation.</title>
        <authorList>
            <person name="Atibalentja N."/>
            <person name="Keating K."/>
            <person name="Fields C.J."/>
        </authorList>
    </citation>
    <scope>NUCLEOTIDE SEQUENCE</scope>
    <source>
        <strain evidence="1">Niue_2</strain>
        <tissue evidence="1">Leaf</tissue>
    </source>
</reference>
<organism evidence="1 2">
    <name type="scientific">Colocasia esculenta</name>
    <name type="common">Wild taro</name>
    <name type="synonym">Arum esculentum</name>
    <dbReference type="NCBI Taxonomy" id="4460"/>
    <lineage>
        <taxon>Eukaryota</taxon>
        <taxon>Viridiplantae</taxon>
        <taxon>Streptophyta</taxon>
        <taxon>Embryophyta</taxon>
        <taxon>Tracheophyta</taxon>
        <taxon>Spermatophyta</taxon>
        <taxon>Magnoliopsida</taxon>
        <taxon>Liliopsida</taxon>
        <taxon>Araceae</taxon>
        <taxon>Aroideae</taxon>
        <taxon>Colocasieae</taxon>
        <taxon>Colocasia</taxon>
    </lineage>
</organism>
<evidence type="ECO:0008006" key="3">
    <source>
        <dbReference type="Google" id="ProtNLM"/>
    </source>
</evidence>
<dbReference type="InterPro" id="IPR036188">
    <property type="entry name" value="FAD/NAD-bd_sf"/>
</dbReference>
<dbReference type="Proteomes" id="UP000652761">
    <property type="component" value="Unassembled WGS sequence"/>
</dbReference>
<accession>A0A843TI83</accession>
<dbReference type="EMBL" id="NMUH01000120">
    <property type="protein sequence ID" value="MQL72142.1"/>
    <property type="molecule type" value="Genomic_DNA"/>
</dbReference>
<name>A0A843TI83_COLES</name>
<dbReference type="PANTHER" id="PTHR45968">
    <property type="entry name" value="OSJNBA0019K04.7 PROTEIN"/>
    <property type="match status" value="1"/>
</dbReference>
<dbReference type="AlphaFoldDB" id="A0A843TI83"/>
<proteinExistence type="predicted"/>
<sequence length="132" mass="14304">MKNITVTLQVSYYDYIVVGNGMARCPIATTLSKSFGVLLLEQGDSTYDKPNIACVVYYLNTLLTSPSTRPPSSSSLRTAFSEDNIINAHTCVLGGGTCINTGFYSQSPWDTSATLDGMAPWSTKVTDGWSRQ</sequence>
<dbReference type="SUPFAM" id="SSF51905">
    <property type="entry name" value="FAD/NAD(P)-binding domain"/>
    <property type="match status" value="1"/>
</dbReference>
<dbReference type="InterPro" id="IPR051871">
    <property type="entry name" value="GMC_Oxidoreductase-Related"/>
</dbReference>
<comment type="caution">
    <text evidence="1">The sequence shown here is derived from an EMBL/GenBank/DDBJ whole genome shotgun (WGS) entry which is preliminary data.</text>
</comment>
<gene>
    <name evidence="1" type="ORF">Taro_004454</name>
</gene>
<evidence type="ECO:0000313" key="1">
    <source>
        <dbReference type="EMBL" id="MQL72142.1"/>
    </source>
</evidence>
<evidence type="ECO:0000313" key="2">
    <source>
        <dbReference type="Proteomes" id="UP000652761"/>
    </source>
</evidence>